<feature type="domain" description="Methyltransferase type 11" evidence="7">
    <location>
        <begin position="520"/>
        <end position="614"/>
    </location>
</feature>
<dbReference type="CDD" id="cd04186">
    <property type="entry name" value="GT_2_like_c"/>
    <property type="match status" value="1"/>
</dbReference>
<keyword evidence="4" id="KW-0808">Transferase</keyword>
<evidence type="ECO:0000256" key="4">
    <source>
        <dbReference type="ARBA" id="ARBA00022679"/>
    </source>
</evidence>
<dbReference type="Gene3D" id="3.90.550.10">
    <property type="entry name" value="Spore Coat Polysaccharide Biosynthesis Protein SpsA, Chain A"/>
    <property type="match status" value="1"/>
</dbReference>
<dbReference type="InterPro" id="IPR013216">
    <property type="entry name" value="Methyltransf_11"/>
</dbReference>
<keyword evidence="9" id="KW-0489">Methyltransferase</keyword>
<feature type="compositionally biased region" description="Basic and acidic residues" evidence="5">
    <location>
        <begin position="684"/>
        <end position="693"/>
    </location>
</feature>
<protein>
    <submittedName>
        <fullName evidence="9">Methyltransferase domain-containing protein</fullName>
    </submittedName>
</protein>
<dbReference type="Proteomes" id="UP001596528">
    <property type="component" value="Unassembled WGS sequence"/>
</dbReference>
<dbReference type="InterPro" id="IPR001173">
    <property type="entry name" value="Glyco_trans_2-like"/>
</dbReference>
<dbReference type="GO" id="GO:0032259">
    <property type="term" value="P:methylation"/>
    <property type="evidence" value="ECO:0007669"/>
    <property type="project" value="UniProtKB-KW"/>
</dbReference>
<reference evidence="10" key="1">
    <citation type="journal article" date="2019" name="Int. J. Syst. Evol. Microbiol.">
        <title>The Global Catalogue of Microorganisms (GCM) 10K type strain sequencing project: providing services to taxonomists for standard genome sequencing and annotation.</title>
        <authorList>
            <consortium name="The Broad Institute Genomics Platform"/>
            <consortium name="The Broad Institute Genome Sequencing Center for Infectious Disease"/>
            <person name="Wu L."/>
            <person name="Ma J."/>
        </authorList>
    </citation>
    <scope>NUCLEOTIDE SEQUENCE [LARGE SCALE GENOMIC DNA]</scope>
    <source>
        <strain evidence="10">JCM 18657</strain>
    </source>
</reference>
<dbReference type="Gene3D" id="3.40.50.150">
    <property type="entry name" value="Vaccinia Virus protein VP39"/>
    <property type="match status" value="2"/>
</dbReference>
<dbReference type="RefSeq" id="WP_138790607.1">
    <property type="nucleotide sequence ID" value="NZ_JBHTGQ010000035.1"/>
</dbReference>
<dbReference type="Pfam" id="PF08241">
    <property type="entry name" value="Methyltransf_11"/>
    <property type="match status" value="1"/>
</dbReference>
<name>A0ABW2V696_9BACL</name>
<dbReference type="GO" id="GO:0008168">
    <property type="term" value="F:methyltransferase activity"/>
    <property type="evidence" value="ECO:0007669"/>
    <property type="project" value="UniProtKB-KW"/>
</dbReference>
<dbReference type="SUPFAM" id="SSF53335">
    <property type="entry name" value="S-adenosyl-L-methionine-dependent methyltransferases"/>
    <property type="match status" value="2"/>
</dbReference>
<organism evidence="9 10">
    <name type="scientific">Paenibacillus thermoaerophilus</name>
    <dbReference type="NCBI Taxonomy" id="1215385"/>
    <lineage>
        <taxon>Bacteria</taxon>
        <taxon>Bacillati</taxon>
        <taxon>Bacillota</taxon>
        <taxon>Bacilli</taxon>
        <taxon>Bacillales</taxon>
        <taxon>Paenibacillaceae</taxon>
        <taxon>Paenibacillus</taxon>
    </lineage>
</organism>
<gene>
    <name evidence="9" type="ORF">ACFQWB_14280</name>
</gene>
<evidence type="ECO:0000256" key="1">
    <source>
        <dbReference type="ARBA" id="ARBA00004776"/>
    </source>
</evidence>
<keyword evidence="10" id="KW-1185">Reference proteome</keyword>
<dbReference type="Pfam" id="PF13649">
    <property type="entry name" value="Methyltransf_25"/>
    <property type="match status" value="1"/>
</dbReference>
<dbReference type="CDD" id="cd02440">
    <property type="entry name" value="AdoMet_MTases"/>
    <property type="match status" value="2"/>
</dbReference>
<evidence type="ECO:0000259" key="6">
    <source>
        <dbReference type="Pfam" id="PF00535"/>
    </source>
</evidence>
<dbReference type="InterPro" id="IPR029063">
    <property type="entry name" value="SAM-dependent_MTases_sf"/>
</dbReference>
<dbReference type="PANTHER" id="PTHR43179">
    <property type="entry name" value="RHAMNOSYLTRANSFERASE WBBL"/>
    <property type="match status" value="1"/>
</dbReference>
<evidence type="ECO:0000256" key="5">
    <source>
        <dbReference type="SAM" id="MobiDB-lite"/>
    </source>
</evidence>
<dbReference type="EMBL" id="JBHTGQ010000035">
    <property type="protein sequence ID" value="MFC7751088.1"/>
    <property type="molecule type" value="Genomic_DNA"/>
</dbReference>
<keyword evidence="3" id="KW-0328">Glycosyltransferase</keyword>
<comment type="caution">
    <text evidence="9">The sequence shown here is derived from an EMBL/GenBank/DDBJ whole genome shotgun (WGS) entry which is preliminary data.</text>
</comment>
<accession>A0ABW2V696</accession>
<comment type="pathway">
    <text evidence="1">Cell wall biogenesis; cell wall polysaccharide biosynthesis.</text>
</comment>
<feature type="domain" description="Methyltransferase" evidence="8">
    <location>
        <begin position="267"/>
        <end position="356"/>
    </location>
</feature>
<dbReference type="SUPFAM" id="SSF53448">
    <property type="entry name" value="Nucleotide-diphospho-sugar transferases"/>
    <property type="match status" value="1"/>
</dbReference>
<comment type="similarity">
    <text evidence="2">Belongs to the glycosyltransferase 2 family.</text>
</comment>
<evidence type="ECO:0000259" key="8">
    <source>
        <dbReference type="Pfam" id="PF13649"/>
    </source>
</evidence>
<evidence type="ECO:0000313" key="9">
    <source>
        <dbReference type="EMBL" id="MFC7751088.1"/>
    </source>
</evidence>
<evidence type="ECO:0000313" key="10">
    <source>
        <dbReference type="Proteomes" id="UP001596528"/>
    </source>
</evidence>
<evidence type="ECO:0000256" key="3">
    <source>
        <dbReference type="ARBA" id="ARBA00022676"/>
    </source>
</evidence>
<dbReference type="PANTHER" id="PTHR43179:SF12">
    <property type="entry name" value="GALACTOFURANOSYLTRANSFERASE GLFT2"/>
    <property type="match status" value="1"/>
</dbReference>
<evidence type="ECO:0000256" key="2">
    <source>
        <dbReference type="ARBA" id="ARBA00006739"/>
    </source>
</evidence>
<proteinExistence type="inferred from homology"/>
<feature type="domain" description="Glycosyltransferase 2-like" evidence="6">
    <location>
        <begin position="4"/>
        <end position="171"/>
    </location>
</feature>
<feature type="region of interest" description="Disordered" evidence="5">
    <location>
        <begin position="681"/>
        <end position="702"/>
    </location>
</feature>
<dbReference type="InterPro" id="IPR029044">
    <property type="entry name" value="Nucleotide-diphossugar_trans"/>
</dbReference>
<sequence>MLTSIVLVTYNKLDYTKQCIDSVRKHTEPGSYELIVVDNGSADGTAEWLGEQPDIRTIGNGFNAGFPKACNQGLALARGELLLLLNNDTLVTANWLEGLKRALLSDPSVGAVGPVTNYASYWTAIPVPYRTMDEMEQFAVSFNRTDPAKWEERVKLIGYCLLIRREAYEKTGAFDERFGVGNFEDDDYGLRLRLAGYKLLLCGDTFIHHYGSVSFGENSARFERTLADNAVKFAAKWGFHPVQGTAIRTDVLDVIEREVRPGAPLTVLEIGCGCGATLLRMRHRYPGSKLYGVERLETASRIAAACGIEMFRTARPEDWPIAENSLDGVLIGDWHALADTDAGWWARLLRKLKPGGWLLACFPNRSFFRYAKLSPELSNKLRIGDMYTPEEAKRSLAQQGLAVSSLTIVTDHRTAEDEAELNRIAAAVPGTGREELAAAYFIAFGRKPAALQQSGDGAASARPAATALTAPPVKEQNDVAFTGERLILNPFVMANLPDVYEEHLRRYELAGSLVADLHVLDAACGAGYGSLMLRNAGAASVTGIDIDAATIDRAKLDYSRDGVTFVQGDVLRLPFPDGLFDAVVSFETIEHIADGAAWIREAARVLKDDGLFIVSTPNRAVTNASLYFEEQPANPHHMFEYRTSELVGELLQEFRIEELYGQSWFDDSRFAAMRWLRDANGQQPDREAGRRTPDTGSRPIPFRTYKSSEPTYVIAVCRKKPRSVRR</sequence>
<dbReference type="Pfam" id="PF00535">
    <property type="entry name" value="Glycos_transf_2"/>
    <property type="match status" value="1"/>
</dbReference>
<evidence type="ECO:0000259" key="7">
    <source>
        <dbReference type="Pfam" id="PF08241"/>
    </source>
</evidence>
<dbReference type="InterPro" id="IPR041698">
    <property type="entry name" value="Methyltransf_25"/>
</dbReference>